<evidence type="ECO:0000256" key="4">
    <source>
        <dbReference type="ARBA" id="ARBA00022989"/>
    </source>
</evidence>
<dbReference type="PANTHER" id="PTHR43701:SF2">
    <property type="entry name" value="MEMBRANE TRANSPORTER PROTEIN YJNA-RELATED"/>
    <property type="match status" value="1"/>
</dbReference>
<evidence type="ECO:0000313" key="7">
    <source>
        <dbReference type="EMBL" id="MDJ1129517.1"/>
    </source>
</evidence>
<dbReference type="EMBL" id="JASJEX010000002">
    <property type="protein sequence ID" value="MDJ1129517.1"/>
    <property type="molecule type" value="Genomic_DNA"/>
</dbReference>
<proteinExistence type="inferred from homology"/>
<comment type="subcellular location">
    <subcellularLocation>
        <location evidence="6">Cell membrane</location>
        <topology evidence="6">Multi-pass membrane protein</topology>
    </subcellularLocation>
    <subcellularLocation>
        <location evidence="1">Membrane</location>
        <topology evidence="1">Multi-pass membrane protein</topology>
    </subcellularLocation>
</comment>
<feature type="transmembrane region" description="Helical" evidence="6">
    <location>
        <begin position="200"/>
        <end position="220"/>
    </location>
</feature>
<dbReference type="InterPro" id="IPR002781">
    <property type="entry name" value="TM_pro_TauE-like"/>
</dbReference>
<keyword evidence="4 6" id="KW-1133">Transmembrane helix</keyword>
<comment type="caution">
    <text evidence="7">The sequence shown here is derived from an EMBL/GenBank/DDBJ whole genome shotgun (WGS) entry which is preliminary data.</text>
</comment>
<feature type="transmembrane region" description="Helical" evidence="6">
    <location>
        <begin position="147"/>
        <end position="164"/>
    </location>
</feature>
<dbReference type="InterPro" id="IPR051598">
    <property type="entry name" value="TSUP/Inactive_protease-like"/>
</dbReference>
<feature type="transmembrane region" description="Helical" evidence="6">
    <location>
        <begin position="97"/>
        <end position="116"/>
    </location>
</feature>
<organism evidence="7 8">
    <name type="scientific">Kribbibacterium absianum</name>
    <dbReference type="NCBI Taxonomy" id="3044210"/>
    <lineage>
        <taxon>Bacteria</taxon>
        <taxon>Bacillati</taxon>
        <taxon>Actinomycetota</taxon>
        <taxon>Coriobacteriia</taxon>
        <taxon>Coriobacteriales</taxon>
        <taxon>Kribbibacteriaceae</taxon>
        <taxon>Kribbibacterium</taxon>
    </lineage>
</organism>
<feature type="transmembrane region" description="Helical" evidence="6">
    <location>
        <begin position="232"/>
        <end position="253"/>
    </location>
</feature>
<name>A0ABT6ZKD0_9ACTN</name>
<feature type="transmembrane region" description="Helical" evidence="6">
    <location>
        <begin position="68"/>
        <end position="91"/>
    </location>
</feature>
<keyword evidence="8" id="KW-1185">Reference proteome</keyword>
<evidence type="ECO:0000256" key="1">
    <source>
        <dbReference type="ARBA" id="ARBA00004141"/>
    </source>
</evidence>
<comment type="similarity">
    <text evidence="2 6">Belongs to the 4-toluene sulfonate uptake permease (TSUP) (TC 2.A.102) family.</text>
</comment>
<evidence type="ECO:0000256" key="6">
    <source>
        <dbReference type="RuleBase" id="RU363041"/>
    </source>
</evidence>
<accession>A0ABT6ZKD0</accession>
<gene>
    <name evidence="7" type="ORF">QJ043_05410</name>
</gene>
<reference evidence="7" key="1">
    <citation type="submission" date="2023-05" db="EMBL/GenBank/DDBJ databases">
        <title>[olsenella] sp. nov., isolated from a pig farm feces dump.</title>
        <authorList>
            <person name="Chang Y.-H."/>
        </authorList>
    </citation>
    <scope>NUCLEOTIDE SEQUENCE</scope>
    <source>
        <strain evidence="7">YH-ols2217</strain>
    </source>
</reference>
<feature type="transmembrane region" description="Helical" evidence="6">
    <location>
        <begin position="37"/>
        <end position="56"/>
    </location>
</feature>
<dbReference type="PANTHER" id="PTHR43701">
    <property type="entry name" value="MEMBRANE TRANSPORTER PROTEIN MJ0441-RELATED"/>
    <property type="match status" value="1"/>
</dbReference>
<evidence type="ECO:0000256" key="2">
    <source>
        <dbReference type="ARBA" id="ARBA00009142"/>
    </source>
</evidence>
<feature type="transmembrane region" description="Helical" evidence="6">
    <location>
        <begin position="176"/>
        <end position="194"/>
    </location>
</feature>
<dbReference type="Proteomes" id="UP001431693">
    <property type="component" value="Unassembled WGS sequence"/>
</dbReference>
<dbReference type="RefSeq" id="WP_283722754.1">
    <property type="nucleotide sequence ID" value="NZ_JASJEX010000002.1"/>
</dbReference>
<dbReference type="Pfam" id="PF01925">
    <property type="entry name" value="TauE"/>
    <property type="match status" value="1"/>
</dbReference>
<sequence>MSFGASTIGAICGVGGGIVIKPVMDALGALSVAQVNFLAGCTVLAMTAYSVVRALAEKTMEGDLGRDVPLGVGATIGGMAGKALLGALATAVGRPELVGAVQAAVLAVVTLGTLLYTVFKNRITGYCVQGTVPCALIGLGLGVCSSFLGIGGGPINLVALYFFFSLDTKPAATSSLFIILLSQSAATLCTLASGAPDVPALVLVLMVAGGVIGGMVGRRVNRGLGGATVDKLFIGLMAVIIAICLGNLAKFAWL</sequence>
<evidence type="ECO:0000256" key="3">
    <source>
        <dbReference type="ARBA" id="ARBA00022692"/>
    </source>
</evidence>
<keyword evidence="3 6" id="KW-0812">Transmembrane</keyword>
<keyword evidence="5 6" id="KW-0472">Membrane</keyword>
<evidence type="ECO:0000256" key="5">
    <source>
        <dbReference type="ARBA" id="ARBA00023136"/>
    </source>
</evidence>
<protein>
    <recommendedName>
        <fullName evidence="6">Probable membrane transporter protein</fullName>
    </recommendedName>
</protein>
<keyword evidence="6" id="KW-1003">Cell membrane</keyword>
<evidence type="ECO:0000313" key="8">
    <source>
        <dbReference type="Proteomes" id="UP001431693"/>
    </source>
</evidence>